<gene>
    <name evidence="6 8" type="primary">mtnB</name>
    <name evidence="8" type="ORF">SOCEGT47_079870</name>
</gene>
<evidence type="ECO:0000259" key="7">
    <source>
        <dbReference type="SMART" id="SM01007"/>
    </source>
</evidence>
<dbReference type="InterPro" id="IPR001303">
    <property type="entry name" value="Aldolase_II/adducin_N"/>
</dbReference>
<comment type="catalytic activity">
    <reaction evidence="6">
        <text>5-(methylsulfanyl)-D-ribulose 1-phosphate = 5-methylsulfanyl-2,3-dioxopentyl phosphate + H2O</text>
        <dbReference type="Rhea" id="RHEA:15549"/>
        <dbReference type="ChEBI" id="CHEBI:15377"/>
        <dbReference type="ChEBI" id="CHEBI:58548"/>
        <dbReference type="ChEBI" id="CHEBI:58828"/>
        <dbReference type="EC" id="4.2.1.109"/>
    </reaction>
</comment>
<dbReference type="SUPFAM" id="SSF53639">
    <property type="entry name" value="AraD/HMP-PK domain-like"/>
    <property type="match status" value="1"/>
</dbReference>
<comment type="function">
    <text evidence="6">Catalyzes the dehydration of methylthioribulose-1-phosphate (MTRu-1-P) into 2,3-diketo-5-methylthiopentyl-1-phosphate (DK-MTP-1-P).</text>
</comment>
<dbReference type="OrthoDB" id="5500703at2"/>
<dbReference type="PANTHER" id="PTHR22789:SF0">
    <property type="entry name" value="3-OXO-TETRONATE 4-PHOSPHATE DECARBOXYLASE-RELATED"/>
    <property type="match status" value="1"/>
</dbReference>
<sequence>MIATAASPAASALGSATLVTPTEAARELVEVGRFLSLRNFVPATSGNFSRRLDARTAAVTRSGVDKGELTEVDVLVADIHAPPPPGASAETPLHLQLYRERPEVGAVLHTHSVVSALLSSLREDDGGVVLHNLELLKALGDTRTHEATVVVPVFPNDQDVPRLAERVSAELARRPEAVGYLIAGHGLYAWGRSVPEARRHTVALEHLLTCALERMRLCR</sequence>
<evidence type="ECO:0000256" key="1">
    <source>
        <dbReference type="ARBA" id="ARBA00022605"/>
    </source>
</evidence>
<dbReference type="Gene3D" id="3.40.225.10">
    <property type="entry name" value="Class II aldolase/adducin N-terminal domain"/>
    <property type="match status" value="1"/>
</dbReference>
<evidence type="ECO:0000313" key="8">
    <source>
        <dbReference type="EMBL" id="AUX27398.1"/>
    </source>
</evidence>
<feature type="binding site" evidence="6">
    <location>
        <position position="109"/>
    </location>
    <ligand>
        <name>Zn(2+)</name>
        <dbReference type="ChEBI" id="CHEBI:29105"/>
    </ligand>
</feature>
<dbReference type="InterPro" id="IPR050197">
    <property type="entry name" value="Aldolase_class_II_sugar_metab"/>
</dbReference>
<dbReference type="GO" id="GO:0019509">
    <property type="term" value="P:L-methionine salvage from methylthioadenosine"/>
    <property type="evidence" value="ECO:0007669"/>
    <property type="project" value="UniProtKB-UniRule"/>
</dbReference>
<keyword evidence="1 6" id="KW-0028">Amino-acid biosynthesis</keyword>
<keyword evidence="2 6" id="KW-0479">Metal-binding</keyword>
<dbReference type="PANTHER" id="PTHR22789">
    <property type="entry name" value="FUCULOSE PHOSPHATE ALDOLASE"/>
    <property type="match status" value="1"/>
</dbReference>
<comment type="pathway">
    <text evidence="6">Amino-acid biosynthesis; L-methionine biosynthesis via salvage pathway; L-methionine from S-methyl-5-thio-alpha-D-ribose 1-phosphate: step 2/6.</text>
</comment>
<dbReference type="NCBIfam" id="TIGR03328">
    <property type="entry name" value="salvage_mtnB"/>
    <property type="match status" value="1"/>
</dbReference>
<evidence type="ECO:0000256" key="6">
    <source>
        <dbReference type="HAMAP-Rule" id="MF_01677"/>
    </source>
</evidence>
<evidence type="ECO:0000256" key="4">
    <source>
        <dbReference type="ARBA" id="ARBA00023167"/>
    </source>
</evidence>
<evidence type="ECO:0000313" key="9">
    <source>
        <dbReference type="Proteomes" id="UP000295781"/>
    </source>
</evidence>
<dbReference type="EMBL" id="CP012670">
    <property type="protein sequence ID" value="AUX27398.1"/>
    <property type="molecule type" value="Genomic_DNA"/>
</dbReference>
<protein>
    <recommendedName>
        <fullName evidence="6">Methylthioribulose-1-phosphate dehydratase</fullName>
        <shortName evidence="6">MTRu-1-P dehydratase</shortName>
        <ecNumber evidence="6">4.2.1.109</ecNumber>
    </recommendedName>
</protein>
<dbReference type="GO" id="GO:0046570">
    <property type="term" value="F:methylthioribulose 1-phosphate dehydratase activity"/>
    <property type="evidence" value="ECO:0007669"/>
    <property type="project" value="UniProtKB-UniRule"/>
</dbReference>
<name>A0A4P2QDD4_SORCE</name>
<evidence type="ECO:0000256" key="3">
    <source>
        <dbReference type="ARBA" id="ARBA00022833"/>
    </source>
</evidence>
<dbReference type="GO" id="GO:0008270">
    <property type="term" value="F:zinc ion binding"/>
    <property type="evidence" value="ECO:0007669"/>
    <property type="project" value="UniProtKB-UniRule"/>
</dbReference>
<keyword evidence="3 6" id="KW-0862">Zinc</keyword>
<dbReference type="AlphaFoldDB" id="A0A4P2QDD4"/>
<evidence type="ECO:0000256" key="5">
    <source>
        <dbReference type="ARBA" id="ARBA00023239"/>
    </source>
</evidence>
<keyword evidence="4 6" id="KW-0486">Methionine biosynthesis</keyword>
<proteinExistence type="inferred from homology"/>
<dbReference type="RefSeq" id="WP_129355631.1">
    <property type="nucleotide sequence ID" value="NZ_CP012670.1"/>
</dbReference>
<dbReference type="HAMAP" id="MF_01677">
    <property type="entry name" value="Salvage_MtnB"/>
    <property type="match status" value="1"/>
</dbReference>
<dbReference type="EC" id="4.2.1.109" evidence="6"/>
<dbReference type="UniPathway" id="UPA00904">
    <property type="reaction ID" value="UER00875"/>
</dbReference>
<feature type="domain" description="Class II aldolase/adducin N-terminal" evidence="7">
    <location>
        <begin position="26"/>
        <end position="212"/>
    </location>
</feature>
<dbReference type="NCBIfam" id="NF006672">
    <property type="entry name" value="PRK09220.1"/>
    <property type="match status" value="1"/>
</dbReference>
<dbReference type="SMART" id="SM01007">
    <property type="entry name" value="Aldolase_II"/>
    <property type="match status" value="1"/>
</dbReference>
<accession>A0A4P2QDD4</accession>
<dbReference type="Proteomes" id="UP000295781">
    <property type="component" value="Chromosome"/>
</dbReference>
<comment type="similarity">
    <text evidence="6">Belongs to the aldolase class II family. MtnB subfamily.</text>
</comment>
<comment type="cofactor">
    <cofactor evidence="6">
        <name>Zn(2+)</name>
        <dbReference type="ChEBI" id="CHEBI:29105"/>
    </cofactor>
    <text evidence="6">Binds 1 zinc ion per subunit.</text>
</comment>
<evidence type="ECO:0000256" key="2">
    <source>
        <dbReference type="ARBA" id="ARBA00022723"/>
    </source>
</evidence>
<organism evidence="8 9">
    <name type="scientific">Sorangium cellulosum</name>
    <name type="common">Polyangium cellulosum</name>
    <dbReference type="NCBI Taxonomy" id="56"/>
    <lineage>
        <taxon>Bacteria</taxon>
        <taxon>Pseudomonadati</taxon>
        <taxon>Myxococcota</taxon>
        <taxon>Polyangia</taxon>
        <taxon>Polyangiales</taxon>
        <taxon>Polyangiaceae</taxon>
        <taxon>Sorangium</taxon>
    </lineage>
</organism>
<dbReference type="Pfam" id="PF00596">
    <property type="entry name" value="Aldolase_II"/>
    <property type="match status" value="1"/>
</dbReference>
<dbReference type="InterPro" id="IPR036409">
    <property type="entry name" value="Aldolase_II/adducin_N_sf"/>
</dbReference>
<feature type="binding site" evidence="6">
    <location>
        <position position="111"/>
    </location>
    <ligand>
        <name>Zn(2+)</name>
        <dbReference type="ChEBI" id="CHEBI:29105"/>
    </ligand>
</feature>
<keyword evidence="5 6" id="KW-0456">Lyase</keyword>
<dbReference type="GO" id="GO:0005829">
    <property type="term" value="C:cytosol"/>
    <property type="evidence" value="ECO:0007669"/>
    <property type="project" value="TreeGrafter"/>
</dbReference>
<dbReference type="GO" id="GO:0019323">
    <property type="term" value="P:pentose catabolic process"/>
    <property type="evidence" value="ECO:0007669"/>
    <property type="project" value="TreeGrafter"/>
</dbReference>
<reference evidence="8 9" key="1">
    <citation type="submission" date="2015-09" db="EMBL/GenBank/DDBJ databases">
        <title>Sorangium comparison.</title>
        <authorList>
            <person name="Zaburannyi N."/>
            <person name="Bunk B."/>
            <person name="Overmann J."/>
            <person name="Mueller R."/>
        </authorList>
    </citation>
    <scope>NUCLEOTIDE SEQUENCE [LARGE SCALE GENOMIC DNA]</scope>
    <source>
        <strain evidence="8 9">So ceGT47</strain>
    </source>
</reference>
<dbReference type="GO" id="GO:0016832">
    <property type="term" value="F:aldehyde-lyase activity"/>
    <property type="evidence" value="ECO:0007669"/>
    <property type="project" value="TreeGrafter"/>
</dbReference>
<dbReference type="InterPro" id="IPR017714">
    <property type="entry name" value="MethylthioRu-1-P_deHdtase_MtnB"/>
</dbReference>